<dbReference type="Proteomes" id="UP000632740">
    <property type="component" value="Unassembled WGS sequence"/>
</dbReference>
<evidence type="ECO:0000256" key="6">
    <source>
        <dbReference type="PROSITE-ProRule" id="PRU10010"/>
    </source>
</evidence>
<dbReference type="InterPro" id="IPR058924">
    <property type="entry name" value="AGPR_dimerisation_dom"/>
</dbReference>
<dbReference type="GO" id="GO:0003942">
    <property type="term" value="F:N-acetyl-gamma-glutamyl-phosphate reductase activity"/>
    <property type="evidence" value="ECO:0007669"/>
    <property type="project" value="UniProtKB-UniRule"/>
</dbReference>
<organism evidence="8 9">
    <name type="scientific">Cellulomonas chitinilytica</name>
    <dbReference type="NCBI Taxonomy" id="398759"/>
    <lineage>
        <taxon>Bacteria</taxon>
        <taxon>Bacillati</taxon>
        <taxon>Actinomycetota</taxon>
        <taxon>Actinomycetes</taxon>
        <taxon>Micrococcales</taxon>
        <taxon>Cellulomonadaceae</taxon>
        <taxon>Cellulomonas</taxon>
    </lineage>
</organism>
<evidence type="ECO:0000313" key="8">
    <source>
        <dbReference type="EMBL" id="GIG23098.1"/>
    </source>
</evidence>
<dbReference type="PANTHER" id="PTHR32338">
    <property type="entry name" value="N-ACETYL-GAMMA-GLUTAMYL-PHOSPHATE REDUCTASE, CHLOROPLASTIC-RELATED-RELATED"/>
    <property type="match status" value="1"/>
</dbReference>
<dbReference type="SUPFAM" id="SSF55347">
    <property type="entry name" value="Glyceraldehyde-3-phosphate dehydrogenase-like, C-terminal domain"/>
    <property type="match status" value="1"/>
</dbReference>
<dbReference type="HAMAP" id="MF_00150">
    <property type="entry name" value="ArgC_type1"/>
    <property type="match status" value="1"/>
</dbReference>
<keyword evidence="1 5" id="KW-0055">Arginine biosynthesis</keyword>
<accession>A0A919P6X8</accession>
<comment type="pathway">
    <text evidence="5">Amino-acid biosynthesis; L-arginine biosynthesis; N(2)-acetyl-L-ornithine from L-glutamate: step 3/4.</text>
</comment>
<dbReference type="GO" id="GO:0006526">
    <property type="term" value="P:L-arginine biosynthetic process"/>
    <property type="evidence" value="ECO:0007669"/>
    <property type="project" value="UniProtKB-UniRule"/>
</dbReference>
<dbReference type="InterPro" id="IPR000706">
    <property type="entry name" value="AGPR_type-1"/>
</dbReference>
<dbReference type="AlphaFoldDB" id="A0A919P6X8"/>
<dbReference type="InterPro" id="IPR050085">
    <property type="entry name" value="AGPR"/>
</dbReference>
<dbReference type="EC" id="1.2.1.38" evidence="5"/>
<dbReference type="Pfam" id="PF01118">
    <property type="entry name" value="Semialdhyde_dh"/>
    <property type="match status" value="1"/>
</dbReference>
<dbReference type="GO" id="GO:0005737">
    <property type="term" value="C:cytoplasm"/>
    <property type="evidence" value="ECO:0007669"/>
    <property type="project" value="UniProtKB-SubCell"/>
</dbReference>
<dbReference type="SUPFAM" id="SSF51735">
    <property type="entry name" value="NAD(P)-binding Rossmann-fold domains"/>
    <property type="match status" value="1"/>
</dbReference>
<dbReference type="SMART" id="SM00859">
    <property type="entry name" value="Semialdhyde_dh"/>
    <property type="match status" value="1"/>
</dbReference>
<evidence type="ECO:0000259" key="7">
    <source>
        <dbReference type="SMART" id="SM00859"/>
    </source>
</evidence>
<comment type="caution">
    <text evidence="8">The sequence shown here is derived from an EMBL/GenBank/DDBJ whole genome shotgun (WGS) entry which is preliminary data.</text>
</comment>
<dbReference type="PROSITE" id="PS01224">
    <property type="entry name" value="ARGC"/>
    <property type="match status" value="1"/>
</dbReference>
<evidence type="ECO:0000256" key="2">
    <source>
        <dbReference type="ARBA" id="ARBA00022605"/>
    </source>
</evidence>
<dbReference type="InterPro" id="IPR036291">
    <property type="entry name" value="NAD(P)-bd_dom_sf"/>
</dbReference>
<comment type="function">
    <text evidence="5">Catalyzes the NADPH-dependent reduction of N-acetyl-5-glutamyl phosphate to yield N-acetyl-L-glutamate 5-semialdehyde.</text>
</comment>
<evidence type="ECO:0000256" key="4">
    <source>
        <dbReference type="ARBA" id="ARBA00023002"/>
    </source>
</evidence>
<name>A0A919P6X8_9CELL</name>
<dbReference type="PANTHER" id="PTHR32338:SF10">
    <property type="entry name" value="N-ACETYL-GAMMA-GLUTAMYL-PHOSPHATE REDUCTASE, CHLOROPLASTIC-RELATED"/>
    <property type="match status" value="1"/>
</dbReference>
<evidence type="ECO:0000313" key="9">
    <source>
        <dbReference type="Proteomes" id="UP000632740"/>
    </source>
</evidence>
<comment type="subcellular location">
    <subcellularLocation>
        <location evidence="5">Cytoplasm</location>
    </subcellularLocation>
</comment>
<dbReference type="CDD" id="cd24148">
    <property type="entry name" value="AGPR_1_actinobacAGPR_like"/>
    <property type="match status" value="1"/>
</dbReference>
<evidence type="ECO:0000256" key="5">
    <source>
        <dbReference type="HAMAP-Rule" id="MF_00150"/>
    </source>
</evidence>
<evidence type="ECO:0000256" key="1">
    <source>
        <dbReference type="ARBA" id="ARBA00022571"/>
    </source>
</evidence>
<dbReference type="EMBL" id="BONK01000016">
    <property type="protein sequence ID" value="GIG23098.1"/>
    <property type="molecule type" value="Genomic_DNA"/>
</dbReference>
<comment type="similarity">
    <text evidence="5">Belongs to the NAGSA dehydrogenase family. Type 1 subfamily.</text>
</comment>
<feature type="domain" description="Semialdehyde dehydrogenase NAD-binding" evidence="7">
    <location>
        <begin position="8"/>
        <end position="143"/>
    </location>
</feature>
<comment type="catalytic activity">
    <reaction evidence="5">
        <text>N-acetyl-L-glutamate 5-semialdehyde + phosphate + NADP(+) = N-acetyl-L-glutamyl 5-phosphate + NADPH + H(+)</text>
        <dbReference type="Rhea" id="RHEA:21588"/>
        <dbReference type="ChEBI" id="CHEBI:15378"/>
        <dbReference type="ChEBI" id="CHEBI:29123"/>
        <dbReference type="ChEBI" id="CHEBI:43474"/>
        <dbReference type="ChEBI" id="CHEBI:57783"/>
        <dbReference type="ChEBI" id="CHEBI:57936"/>
        <dbReference type="ChEBI" id="CHEBI:58349"/>
        <dbReference type="EC" id="1.2.1.38"/>
    </reaction>
</comment>
<dbReference type="Pfam" id="PF22698">
    <property type="entry name" value="Semialdhyde_dhC_1"/>
    <property type="match status" value="1"/>
</dbReference>
<dbReference type="GO" id="GO:0051287">
    <property type="term" value="F:NAD binding"/>
    <property type="evidence" value="ECO:0007669"/>
    <property type="project" value="InterPro"/>
</dbReference>
<reference evidence="8" key="1">
    <citation type="submission" date="2021-01" db="EMBL/GenBank/DDBJ databases">
        <title>Whole genome shotgun sequence of Cellulomonas chitinilytica NBRC 110799.</title>
        <authorList>
            <person name="Komaki H."/>
            <person name="Tamura T."/>
        </authorList>
    </citation>
    <scope>NUCLEOTIDE SEQUENCE</scope>
    <source>
        <strain evidence="8">NBRC 110799</strain>
    </source>
</reference>
<gene>
    <name evidence="5 8" type="primary">argC</name>
    <name evidence="8" type="ORF">Cch01nite_38220</name>
</gene>
<keyword evidence="5" id="KW-0963">Cytoplasm</keyword>
<dbReference type="Gene3D" id="3.30.360.10">
    <property type="entry name" value="Dihydrodipicolinate Reductase, domain 2"/>
    <property type="match status" value="1"/>
</dbReference>
<keyword evidence="3 5" id="KW-0521">NADP</keyword>
<keyword evidence="9" id="KW-1185">Reference proteome</keyword>
<evidence type="ECO:0000256" key="3">
    <source>
        <dbReference type="ARBA" id="ARBA00022857"/>
    </source>
</evidence>
<dbReference type="InterPro" id="IPR000534">
    <property type="entry name" value="Semialdehyde_DH_NAD-bd"/>
</dbReference>
<dbReference type="InterPro" id="IPR023013">
    <property type="entry name" value="AGPR_AS"/>
</dbReference>
<proteinExistence type="inferred from homology"/>
<sequence length="358" mass="36317">MVMHMTFTVAVAGASGYAGGEMLRLLLAHPEARIGALTAHSNAGTRLGEHAPHLRSLADRVLDRTDVDALAGHDVVVLALPHGASGAVAAELAARGDTAVVVDLGADHRLVDPVAWKEFYGTPHAGTWPYGLPELLTAGETVASGQRQHLTGATRIAVPGCNVTAVTLGLQPGVAAGLIDAVDVVAVLANGYSGAGRSLKTHLLAAEGLGAAQPYAVGGSHRHIPEIAQNLRAAGAADVTLSFTPTLVPMARGILATATARLVDGADPAAVRAAWEHTYADEPFVHLLPEGQWPTTASTLGANTALVQVAVDARAGRVVTVTAIDNLVKGTAGGALQSLNVALGLPETLGLPLDGVAP</sequence>
<dbReference type="Gene3D" id="3.40.50.720">
    <property type="entry name" value="NAD(P)-binding Rossmann-like Domain"/>
    <property type="match status" value="1"/>
</dbReference>
<keyword evidence="4 5" id="KW-0560">Oxidoreductase</keyword>
<dbReference type="CDD" id="cd23934">
    <property type="entry name" value="AGPR_1_C"/>
    <property type="match status" value="1"/>
</dbReference>
<dbReference type="NCBIfam" id="TIGR01850">
    <property type="entry name" value="argC"/>
    <property type="match status" value="1"/>
</dbReference>
<dbReference type="GO" id="GO:0070401">
    <property type="term" value="F:NADP+ binding"/>
    <property type="evidence" value="ECO:0007669"/>
    <property type="project" value="InterPro"/>
</dbReference>
<protein>
    <recommendedName>
        <fullName evidence="5">N-acetyl-gamma-glutamyl-phosphate reductase</fullName>
        <shortName evidence="5">AGPR</shortName>
        <ecNumber evidence="5">1.2.1.38</ecNumber>
    </recommendedName>
    <alternativeName>
        <fullName evidence="5">N-acetyl-glutamate semialdehyde dehydrogenase</fullName>
        <shortName evidence="5">NAGSA dehydrogenase</shortName>
    </alternativeName>
</protein>
<feature type="active site" evidence="5 6">
    <location>
        <position position="161"/>
    </location>
</feature>
<keyword evidence="2 5" id="KW-0028">Amino-acid biosynthesis</keyword>